<evidence type="ECO:0000256" key="7">
    <source>
        <dbReference type="ARBA" id="ARBA00023125"/>
    </source>
</evidence>
<organism evidence="12 13">
    <name type="scientific">Zophobas morio</name>
    <dbReference type="NCBI Taxonomy" id="2755281"/>
    <lineage>
        <taxon>Eukaryota</taxon>
        <taxon>Metazoa</taxon>
        <taxon>Ecdysozoa</taxon>
        <taxon>Arthropoda</taxon>
        <taxon>Hexapoda</taxon>
        <taxon>Insecta</taxon>
        <taxon>Pterygota</taxon>
        <taxon>Neoptera</taxon>
        <taxon>Endopterygota</taxon>
        <taxon>Coleoptera</taxon>
        <taxon>Polyphaga</taxon>
        <taxon>Cucujiformia</taxon>
        <taxon>Tenebrionidae</taxon>
        <taxon>Zophobas</taxon>
    </lineage>
</organism>
<evidence type="ECO:0000256" key="8">
    <source>
        <dbReference type="ARBA" id="ARBA00023163"/>
    </source>
</evidence>
<dbReference type="PANTHER" id="PTHR24399">
    <property type="entry name" value="ZINC FINGER AND BTB DOMAIN-CONTAINING"/>
    <property type="match status" value="1"/>
</dbReference>
<dbReference type="Proteomes" id="UP001168821">
    <property type="component" value="Unassembled WGS sequence"/>
</dbReference>
<evidence type="ECO:0000256" key="4">
    <source>
        <dbReference type="ARBA" id="ARBA00022771"/>
    </source>
</evidence>
<dbReference type="Pfam" id="PF13912">
    <property type="entry name" value="zf-C2H2_6"/>
    <property type="match status" value="4"/>
</dbReference>
<dbReference type="PROSITE" id="PS50157">
    <property type="entry name" value="ZINC_FINGER_C2H2_2"/>
    <property type="match status" value="9"/>
</dbReference>
<dbReference type="EMBL" id="JALNTZ010000007">
    <property type="protein sequence ID" value="KAJ3644944.1"/>
    <property type="molecule type" value="Genomic_DNA"/>
</dbReference>
<feature type="domain" description="C2H2-type" evidence="11">
    <location>
        <begin position="457"/>
        <end position="484"/>
    </location>
</feature>
<dbReference type="GO" id="GO:0005654">
    <property type="term" value="C:nucleoplasm"/>
    <property type="evidence" value="ECO:0007669"/>
    <property type="project" value="TreeGrafter"/>
</dbReference>
<dbReference type="AlphaFoldDB" id="A0AA38HWZ0"/>
<keyword evidence="8" id="KW-0804">Transcription</keyword>
<feature type="domain" description="C2H2-type" evidence="11">
    <location>
        <begin position="487"/>
        <end position="510"/>
    </location>
</feature>
<dbReference type="GO" id="GO:0000978">
    <property type="term" value="F:RNA polymerase II cis-regulatory region sequence-specific DNA binding"/>
    <property type="evidence" value="ECO:0007669"/>
    <property type="project" value="TreeGrafter"/>
</dbReference>
<proteinExistence type="predicted"/>
<dbReference type="GO" id="GO:0008270">
    <property type="term" value="F:zinc ion binding"/>
    <property type="evidence" value="ECO:0007669"/>
    <property type="project" value="UniProtKB-KW"/>
</dbReference>
<feature type="domain" description="C2H2-type" evidence="11">
    <location>
        <begin position="291"/>
        <end position="318"/>
    </location>
</feature>
<keyword evidence="5" id="KW-0862">Zinc</keyword>
<dbReference type="FunFam" id="3.30.160.60:FF:000100">
    <property type="entry name" value="Zinc finger 45-like"/>
    <property type="match status" value="1"/>
</dbReference>
<keyword evidence="3" id="KW-0677">Repeat</keyword>
<keyword evidence="4 10" id="KW-0863">Zinc-finger</keyword>
<feature type="domain" description="C2H2-type" evidence="11">
    <location>
        <begin position="403"/>
        <end position="430"/>
    </location>
</feature>
<evidence type="ECO:0000313" key="13">
    <source>
        <dbReference type="Proteomes" id="UP001168821"/>
    </source>
</evidence>
<feature type="domain" description="C2H2-type" evidence="11">
    <location>
        <begin position="347"/>
        <end position="374"/>
    </location>
</feature>
<evidence type="ECO:0000313" key="12">
    <source>
        <dbReference type="EMBL" id="KAJ3644944.1"/>
    </source>
</evidence>
<name>A0AA38HWZ0_9CUCU</name>
<dbReference type="FunFam" id="3.30.160.60:FF:000902">
    <property type="entry name" value="Zinc finger protein 445"/>
    <property type="match status" value="1"/>
</dbReference>
<evidence type="ECO:0000259" key="11">
    <source>
        <dbReference type="PROSITE" id="PS50157"/>
    </source>
</evidence>
<dbReference type="InterPro" id="IPR013087">
    <property type="entry name" value="Znf_C2H2_type"/>
</dbReference>
<sequence length="560" mass="64304">MVQISCPLCCNETFDSPSTLKIHLVDIVENLHCPTCHEKFDKLSDLVDHLDTACALIIEIDDQSIESPQSIEETGELSESILARALLEGGKGTTELVEEQVQYYCQSCDSQFGDIDDHLSNFHQGQEIILEEETVKPAEPSPPLRKKKAPITQDIKDKDGRLYTRKFVKIDKFWLQDEDTTSTQNNVVEVALCQTCNTCFPTSENHECAETDAKDLHICDICNTSFSSLKSLRLHHRMHVPIKTREIEAATNDDDREETVREIFICKVCKKTYNKEHEQAHMSLHEYNNGFNCGVCNRKFFTKPNLEMHMKAHTNNKKFTCSYCKKPFVTYDALNEHLQNQCQKRPYACQYCGRRFTRPHEKVKHERIHTGEKPHVCEICGKAFRVSYCLTLHLRTHTGSRPYQCKHCGKRFKSHSVYNHHLLTHSDVRAYKCPYCPKAFKTSVQLAGHKNSHIKPFTCTECNRPFASLYAVRAHMETHKRDNNLKYECWICGALYSRAFALRDHLKQQHQQVVGEKDKTEVVGVDEEMEAANSILVNEDDIILGLEGATSIEIIENEGD</sequence>
<evidence type="ECO:0000256" key="9">
    <source>
        <dbReference type="ARBA" id="ARBA00023242"/>
    </source>
</evidence>
<accession>A0AA38HWZ0</accession>
<gene>
    <name evidence="12" type="ORF">Zmor_022640</name>
</gene>
<reference evidence="12" key="1">
    <citation type="journal article" date="2023" name="G3 (Bethesda)">
        <title>Whole genome assemblies of Zophobas morio and Tenebrio molitor.</title>
        <authorList>
            <person name="Kaur S."/>
            <person name="Stinson S.A."/>
            <person name="diCenzo G.C."/>
        </authorList>
    </citation>
    <scope>NUCLEOTIDE SEQUENCE</scope>
    <source>
        <strain evidence="12">QUZm001</strain>
    </source>
</reference>
<protein>
    <recommendedName>
        <fullName evidence="11">C2H2-type domain-containing protein</fullName>
    </recommendedName>
</protein>
<keyword evidence="9" id="KW-0539">Nucleus</keyword>
<evidence type="ECO:0000256" key="5">
    <source>
        <dbReference type="ARBA" id="ARBA00022833"/>
    </source>
</evidence>
<dbReference type="Pfam" id="PF00096">
    <property type="entry name" value="zf-C2H2"/>
    <property type="match status" value="4"/>
</dbReference>
<dbReference type="InterPro" id="IPR036236">
    <property type="entry name" value="Znf_C2H2_sf"/>
</dbReference>
<dbReference type="Gene3D" id="3.30.160.60">
    <property type="entry name" value="Classic Zinc Finger"/>
    <property type="match status" value="7"/>
</dbReference>
<dbReference type="PANTHER" id="PTHR24399:SF23">
    <property type="entry name" value="C2H2-TYPE DOMAIN-CONTAINING PROTEIN"/>
    <property type="match status" value="1"/>
</dbReference>
<dbReference type="FunFam" id="3.30.160.60:FF:000110">
    <property type="entry name" value="Zinc finger protein-like"/>
    <property type="match status" value="1"/>
</dbReference>
<evidence type="ECO:0000256" key="10">
    <source>
        <dbReference type="PROSITE-ProRule" id="PRU00042"/>
    </source>
</evidence>
<dbReference type="SMART" id="SM00355">
    <property type="entry name" value="ZnF_C2H2"/>
    <property type="match status" value="13"/>
</dbReference>
<evidence type="ECO:0000256" key="1">
    <source>
        <dbReference type="ARBA" id="ARBA00004123"/>
    </source>
</evidence>
<feature type="domain" description="C2H2-type" evidence="11">
    <location>
        <begin position="319"/>
        <end position="346"/>
    </location>
</feature>
<keyword evidence="13" id="KW-1185">Reference proteome</keyword>
<keyword evidence="7" id="KW-0238">DNA-binding</keyword>
<keyword evidence="2" id="KW-0479">Metal-binding</keyword>
<evidence type="ECO:0000256" key="6">
    <source>
        <dbReference type="ARBA" id="ARBA00023015"/>
    </source>
</evidence>
<comment type="subcellular location">
    <subcellularLocation>
        <location evidence="1">Nucleus</location>
    </subcellularLocation>
</comment>
<comment type="caution">
    <text evidence="12">The sequence shown here is derived from an EMBL/GenBank/DDBJ whole genome shotgun (WGS) entry which is preliminary data.</text>
</comment>
<evidence type="ECO:0000256" key="2">
    <source>
        <dbReference type="ARBA" id="ARBA00022723"/>
    </source>
</evidence>
<dbReference type="SUPFAM" id="SSF57667">
    <property type="entry name" value="beta-beta-alpha zinc fingers"/>
    <property type="match status" value="6"/>
</dbReference>
<dbReference type="PROSITE" id="PS00028">
    <property type="entry name" value="ZINC_FINGER_C2H2_1"/>
    <property type="match status" value="8"/>
</dbReference>
<evidence type="ECO:0000256" key="3">
    <source>
        <dbReference type="ARBA" id="ARBA00022737"/>
    </source>
</evidence>
<feature type="domain" description="C2H2-type" evidence="11">
    <location>
        <begin position="217"/>
        <end position="244"/>
    </location>
</feature>
<feature type="domain" description="C2H2-type" evidence="11">
    <location>
        <begin position="375"/>
        <end position="402"/>
    </location>
</feature>
<keyword evidence="6" id="KW-0805">Transcription regulation</keyword>
<feature type="domain" description="C2H2-type" evidence="11">
    <location>
        <begin position="431"/>
        <end position="453"/>
    </location>
</feature>
<dbReference type="FunFam" id="3.30.160.60:FF:000446">
    <property type="entry name" value="Zinc finger protein"/>
    <property type="match status" value="1"/>
</dbReference>
<dbReference type="GO" id="GO:0001227">
    <property type="term" value="F:DNA-binding transcription repressor activity, RNA polymerase II-specific"/>
    <property type="evidence" value="ECO:0007669"/>
    <property type="project" value="TreeGrafter"/>
</dbReference>